<keyword evidence="6" id="KW-0489">Methyltransferase</keyword>
<keyword evidence="2 4" id="KW-0863">Zinc-finger</keyword>
<evidence type="ECO:0000313" key="6">
    <source>
        <dbReference type="EMBL" id="CAG2242441.1"/>
    </source>
</evidence>
<dbReference type="InterPro" id="IPR046341">
    <property type="entry name" value="SET_dom_sf"/>
</dbReference>
<dbReference type="InterPro" id="IPR011990">
    <property type="entry name" value="TPR-like_helical_dom_sf"/>
</dbReference>
<dbReference type="GO" id="GO:0140954">
    <property type="term" value="F:histone H3K36 dimethyltransferase activity"/>
    <property type="evidence" value="ECO:0007669"/>
    <property type="project" value="UniProtKB-EC"/>
</dbReference>
<evidence type="ECO:0000256" key="2">
    <source>
        <dbReference type="ARBA" id="ARBA00022771"/>
    </source>
</evidence>
<evidence type="ECO:0000256" key="3">
    <source>
        <dbReference type="ARBA" id="ARBA00022833"/>
    </source>
</evidence>
<dbReference type="Gene3D" id="1.25.40.10">
    <property type="entry name" value="Tetratricopeptide repeat domain"/>
    <property type="match status" value="1"/>
</dbReference>
<keyword evidence="6" id="KW-0808">Transferase</keyword>
<feature type="domain" description="MYND-type" evidence="5">
    <location>
        <begin position="28"/>
        <end position="66"/>
    </location>
</feature>
<comment type="caution">
    <text evidence="6">The sequence shown here is derived from an EMBL/GenBank/DDBJ whole genome shotgun (WGS) entry which is preliminary data.</text>
</comment>
<evidence type="ECO:0000256" key="4">
    <source>
        <dbReference type="PROSITE-ProRule" id="PRU00134"/>
    </source>
</evidence>
<dbReference type="Gene3D" id="6.10.140.2220">
    <property type="match status" value="1"/>
</dbReference>
<dbReference type="OrthoDB" id="265717at2759"/>
<dbReference type="EC" id="2.1.1.354" evidence="6"/>
<sequence length="450" mass="51485">MATHLGDVIMSAKPYVHTLSQSNRTVNCSSCVKSCDALKKCSKCGVLKYCSVSCQREDWTVHKEECSYLQRVSPNIPVDSVMLMLRLIIKHKQRDFGKPDSSNDTWNRNFADFKTHKKEIQQDPERMSQFSQIMFTLQKLVGNSLPPATEIFDIFCKMAVNSFTICDGELNPVGVGIFISPSLIDHSCEPNAVVTFTGKTLYLRALEEIKDPNPENIRISYIDQLALTSDRQDQLYKQYYFTCVCTRCSDGEKDKKMRSVKCQNCCLGNLEKDEDGFLPCKECGCSLNSTDLPRINKYENYICRSLESLKLEKKFQDAAKLLQSCIDCQQKQKDYFSSYNIHCLQILDLGLDASIDCENWSQALSYTSLLIAPYRLYYPHQSPQIGLLLMKQGKIQLFLKLSKEALTSLQQSGEIIQITHGRDHPLYRDSQDLLEQCMEEMRMTLEFSNS</sequence>
<dbReference type="InterPro" id="IPR002893">
    <property type="entry name" value="Znf_MYND"/>
</dbReference>
<dbReference type="EMBL" id="CAJPWZ010002670">
    <property type="protein sequence ID" value="CAG2242441.1"/>
    <property type="molecule type" value="Genomic_DNA"/>
</dbReference>
<proteinExistence type="predicted"/>
<dbReference type="Gene3D" id="1.25.40.970">
    <property type="match status" value="1"/>
</dbReference>
<accession>A0A8S3UI89</accession>
<dbReference type="PANTHER" id="PTHR12197">
    <property type="entry name" value="HISTONE-LYSINE N-METHYLTRANSFERASE SMYD"/>
    <property type="match status" value="1"/>
</dbReference>
<dbReference type="PROSITE" id="PS50865">
    <property type="entry name" value="ZF_MYND_2"/>
    <property type="match status" value="1"/>
</dbReference>
<evidence type="ECO:0000256" key="1">
    <source>
        <dbReference type="ARBA" id="ARBA00022723"/>
    </source>
</evidence>
<dbReference type="Gene3D" id="2.170.270.10">
    <property type="entry name" value="SET domain"/>
    <property type="match status" value="1"/>
</dbReference>
<dbReference type="AlphaFoldDB" id="A0A8S3UI89"/>
<dbReference type="GO" id="GO:0005634">
    <property type="term" value="C:nucleus"/>
    <property type="evidence" value="ECO:0007669"/>
    <property type="project" value="TreeGrafter"/>
</dbReference>
<dbReference type="SUPFAM" id="SSF82199">
    <property type="entry name" value="SET domain"/>
    <property type="match status" value="1"/>
</dbReference>
<evidence type="ECO:0000259" key="5">
    <source>
        <dbReference type="PROSITE" id="PS50865"/>
    </source>
</evidence>
<dbReference type="Proteomes" id="UP000683360">
    <property type="component" value="Unassembled WGS sequence"/>
</dbReference>
<dbReference type="InterPro" id="IPR050869">
    <property type="entry name" value="H3K4_H4K5_MeTrfase"/>
</dbReference>
<keyword evidence="3" id="KW-0862">Zinc</keyword>
<dbReference type="Gene3D" id="1.10.220.160">
    <property type="match status" value="1"/>
</dbReference>
<dbReference type="GO" id="GO:0008270">
    <property type="term" value="F:zinc ion binding"/>
    <property type="evidence" value="ECO:0007669"/>
    <property type="project" value="UniProtKB-KW"/>
</dbReference>
<name>A0A8S3UI89_MYTED</name>
<dbReference type="EC" id="2.1.1.357" evidence="6"/>
<reference evidence="6" key="1">
    <citation type="submission" date="2021-03" db="EMBL/GenBank/DDBJ databases">
        <authorList>
            <person name="Bekaert M."/>
        </authorList>
    </citation>
    <scope>NUCLEOTIDE SEQUENCE</scope>
</reference>
<protein>
    <submittedName>
        <fullName evidence="6">SMYD</fullName>
        <ecNumber evidence="6">2.1.1.354</ecNumber>
        <ecNumber evidence="6">2.1.1.357</ecNumber>
    </submittedName>
</protein>
<dbReference type="GO" id="GO:0032259">
    <property type="term" value="P:methylation"/>
    <property type="evidence" value="ECO:0007669"/>
    <property type="project" value="UniProtKB-KW"/>
</dbReference>
<keyword evidence="7" id="KW-1185">Reference proteome</keyword>
<organism evidence="6 7">
    <name type="scientific">Mytilus edulis</name>
    <name type="common">Blue mussel</name>
    <dbReference type="NCBI Taxonomy" id="6550"/>
    <lineage>
        <taxon>Eukaryota</taxon>
        <taxon>Metazoa</taxon>
        <taxon>Spiralia</taxon>
        <taxon>Lophotrochozoa</taxon>
        <taxon>Mollusca</taxon>
        <taxon>Bivalvia</taxon>
        <taxon>Autobranchia</taxon>
        <taxon>Pteriomorphia</taxon>
        <taxon>Mytilida</taxon>
        <taxon>Mytiloidea</taxon>
        <taxon>Mytilidae</taxon>
        <taxon>Mytilinae</taxon>
        <taxon>Mytilus</taxon>
    </lineage>
</organism>
<dbReference type="PANTHER" id="PTHR12197:SF251">
    <property type="entry name" value="EG:BACR7C10.4 PROTEIN"/>
    <property type="match status" value="1"/>
</dbReference>
<gene>
    <name evidence="6" type="ORF">MEDL_54627</name>
</gene>
<evidence type="ECO:0000313" key="7">
    <source>
        <dbReference type="Proteomes" id="UP000683360"/>
    </source>
</evidence>
<dbReference type="PROSITE" id="PS01360">
    <property type="entry name" value="ZF_MYND_1"/>
    <property type="match status" value="1"/>
</dbReference>
<keyword evidence="1" id="KW-0479">Metal-binding</keyword>
<dbReference type="Pfam" id="PF01753">
    <property type="entry name" value="zf-MYND"/>
    <property type="match status" value="1"/>
</dbReference>
<dbReference type="GO" id="GO:0140999">
    <property type="term" value="F:histone H3K4 trimethyltransferase activity"/>
    <property type="evidence" value="ECO:0007669"/>
    <property type="project" value="UniProtKB-EC"/>
</dbReference>